<evidence type="ECO:0008006" key="3">
    <source>
        <dbReference type="Google" id="ProtNLM"/>
    </source>
</evidence>
<dbReference type="EMBL" id="KI912121">
    <property type="protein sequence ID" value="ETS73822.1"/>
    <property type="molecule type" value="Genomic_DNA"/>
</dbReference>
<dbReference type="GeneID" id="19279781"/>
<reference evidence="2" key="1">
    <citation type="journal article" date="2015" name="BMC Genomics">
        <title>Genomic and transcriptomic analysis of the endophytic fungus Pestalotiopsis fici reveals its lifestyle and high potential for synthesis of natural products.</title>
        <authorList>
            <person name="Wang X."/>
            <person name="Zhang X."/>
            <person name="Liu L."/>
            <person name="Xiang M."/>
            <person name="Wang W."/>
            <person name="Sun X."/>
            <person name="Che Y."/>
            <person name="Guo L."/>
            <person name="Liu G."/>
            <person name="Guo L."/>
            <person name="Wang C."/>
            <person name="Yin W.B."/>
            <person name="Stadler M."/>
            <person name="Zhang X."/>
            <person name="Liu X."/>
        </authorList>
    </citation>
    <scope>NUCLEOTIDE SEQUENCE [LARGE SCALE GENOMIC DNA]</scope>
    <source>
        <strain evidence="2">W106-1 / CGMCC3.15140</strain>
    </source>
</reference>
<dbReference type="OMA" id="IVVWYKE"/>
<organism evidence="1 2">
    <name type="scientific">Pestalotiopsis fici (strain W106-1 / CGMCC3.15140)</name>
    <dbReference type="NCBI Taxonomy" id="1229662"/>
    <lineage>
        <taxon>Eukaryota</taxon>
        <taxon>Fungi</taxon>
        <taxon>Dikarya</taxon>
        <taxon>Ascomycota</taxon>
        <taxon>Pezizomycotina</taxon>
        <taxon>Sordariomycetes</taxon>
        <taxon>Xylariomycetidae</taxon>
        <taxon>Amphisphaeriales</taxon>
        <taxon>Sporocadaceae</taxon>
        <taxon>Pestalotiopsis</taxon>
    </lineage>
</organism>
<evidence type="ECO:0000313" key="2">
    <source>
        <dbReference type="Proteomes" id="UP000030651"/>
    </source>
</evidence>
<dbReference type="HOGENOM" id="CLU_030266_1_0_1"/>
<dbReference type="PANTHER" id="PTHR40619">
    <property type="entry name" value="FUNGAL STAND N-TERMINAL GOODBYE DOMAIN-CONTAINING PROTEIN"/>
    <property type="match status" value="1"/>
</dbReference>
<gene>
    <name evidence="1" type="ORF">PFICI_14768</name>
</gene>
<dbReference type="RefSeq" id="XP_007841540.1">
    <property type="nucleotide sequence ID" value="XM_007843349.1"/>
</dbReference>
<dbReference type="InParanoid" id="W3WL00"/>
<sequence length="627" mass="70458">MTTELSDRSEYLNSRPRHPPSEAIRFVETRMVVAGQPDAVYCESLDTYVSVPEAKKQDQISAELWKQADSEMEKLFELLEKVQVKLSKKGMQQSPQSIRSCRWEDVLSQVQDTAAQWSTTPNRTSQAMLCISKVGRNSAVFESWLGLLPDGDYGASLCGVFKLAIGAAGRYVKIEEAVFSALADIPEIIQGAQNYVRIYAGRQDQLLERKTFDLFLAVLRALTHIMQFFADGGLKKTMQSTLKQSAYKAELIESINEIRRQASRIKEEADQCLAWAVRDSNLAIKDVKQTGNEVLKALQRLLEESIPARHEYTASQLEAMNSRLGVLEQRSSLMIESGPTDRINQTTNAASFARNANSRPSVEDMTKFAHSILDAIRYDPNVIERDLERSVGIGERLEEGEKARAAAMIRHSEYKAMMVETSASTSLLVNGRKDLAAAESISSLTYVAGSLVRASRDAGSIYLMAYFCDFHRPSFEPSTEASSFGIVASFAGQLLSQMLHRDVQMDLSFFETRDWHRHANMKLDTLWKLLRQLISQLPEESVLICVIDEITRYETSALYQDTEKVVRRLTRLVGNSESIVFKLLLTCHDRALGVSQYFKGCTIDLDAEAEPDDSSAWWMRSAQRQGA</sequence>
<evidence type="ECO:0000313" key="1">
    <source>
        <dbReference type="EMBL" id="ETS73822.1"/>
    </source>
</evidence>
<accession>W3WL00</accession>
<dbReference type="OrthoDB" id="5419927at2759"/>
<protein>
    <recommendedName>
        <fullName evidence="3">Fungal STAND N-terminal Goodbye domain-containing protein</fullName>
    </recommendedName>
</protein>
<dbReference type="PANTHER" id="PTHR40619:SF3">
    <property type="entry name" value="FUNGAL STAND N-TERMINAL GOODBYE DOMAIN-CONTAINING PROTEIN"/>
    <property type="match status" value="1"/>
</dbReference>
<name>W3WL00_PESFW</name>
<keyword evidence="2" id="KW-1185">Reference proteome</keyword>
<proteinExistence type="predicted"/>
<dbReference type="KEGG" id="pfy:PFICI_14768"/>
<dbReference type="AlphaFoldDB" id="W3WL00"/>
<dbReference type="Proteomes" id="UP000030651">
    <property type="component" value="Unassembled WGS sequence"/>
</dbReference>
<dbReference type="eggNOG" id="ENOG502SHRF">
    <property type="taxonomic scope" value="Eukaryota"/>
</dbReference>